<name>A0ACC1LQ53_9FUNG</name>
<dbReference type="Proteomes" id="UP001140096">
    <property type="component" value="Unassembled WGS sequence"/>
</dbReference>
<proteinExistence type="predicted"/>
<comment type="caution">
    <text evidence="1">The sequence shown here is derived from an EMBL/GenBank/DDBJ whole genome shotgun (WGS) entry which is preliminary data.</text>
</comment>
<keyword evidence="2" id="KW-1185">Reference proteome</keyword>
<dbReference type="EMBL" id="JANBUP010000154">
    <property type="protein sequence ID" value="KAJ2812804.1"/>
    <property type="molecule type" value="Genomic_DNA"/>
</dbReference>
<protein>
    <submittedName>
        <fullName evidence="1">NEDD8-conjugating protein ubc12</fullName>
    </submittedName>
</protein>
<evidence type="ECO:0000313" key="1">
    <source>
        <dbReference type="EMBL" id="KAJ2812804.1"/>
    </source>
</evidence>
<evidence type="ECO:0000313" key="2">
    <source>
        <dbReference type="Proteomes" id="UP001140096"/>
    </source>
</evidence>
<gene>
    <name evidence="1" type="primary">UBC12</name>
    <name evidence="1" type="ORF">H4S07_001140</name>
</gene>
<sequence length="189" mass="21174">MLNLWKNKAAEEKRLKTVVSPSRIRLQKDQSELVPDTTVTVEFPNVSDITKFHVVYRPPGGMYHGGQFRFSFEVSDNYPHSPPKVLCVQKIYHPNIDTAGHVCLNILREDWKPVLNIQSIIFGLQMLFMDPNPEDPLNKDAAQNMIHDLAGFKQNVSTSMRGGNVKGAAYECVLIPPPPPPPASKGPRC</sequence>
<reference evidence="1" key="1">
    <citation type="submission" date="2022-07" db="EMBL/GenBank/DDBJ databases">
        <title>Phylogenomic reconstructions and comparative analyses of Kickxellomycotina fungi.</title>
        <authorList>
            <person name="Reynolds N.K."/>
            <person name="Stajich J.E."/>
            <person name="Barry K."/>
            <person name="Grigoriev I.V."/>
            <person name="Crous P."/>
            <person name="Smith M.E."/>
        </authorList>
    </citation>
    <scope>NUCLEOTIDE SEQUENCE</scope>
    <source>
        <strain evidence="1">CBS 102833</strain>
    </source>
</reference>
<organism evidence="1 2">
    <name type="scientific">Coemansia furcata</name>
    <dbReference type="NCBI Taxonomy" id="417177"/>
    <lineage>
        <taxon>Eukaryota</taxon>
        <taxon>Fungi</taxon>
        <taxon>Fungi incertae sedis</taxon>
        <taxon>Zoopagomycota</taxon>
        <taxon>Kickxellomycotina</taxon>
        <taxon>Kickxellomycetes</taxon>
        <taxon>Kickxellales</taxon>
        <taxon>Kickxellaceae</taxon>
        <taxon>Coemansia</taxon>
    </lineage>
</organism>
<accession>A0ACC1LQ53</accession>